<dbReference type="Proteomes" id="UP000255279">
    <property type="component" value="Unassembled WGS sequence"/>
</dbReference>
<feature type="transmembrane region" description="Helical" evidence="5">
    <location>
        <begin position="221"/>
        <end position="239"/>
    </location>
</feature>
<proteinExistence type="predicted"/>
<organism evidence="7 9">
    <name type="scientific">Moraxella caviae</name>
    <dbReference type="NCBI Taxonomy" id="34060"/>
    <lineage>
        <taxon>Bacteria</taxon>
        <taxon>Pseudomonadati</taxon>
        <taxon>Pseudomonadota</taxon>
        <taxon>Gammaproteobacteria</taxon>
        <taxon>Moraxellales</taxon>
        <taxon>Moraxellaceae</taxon>
        <taxon>Moraxella</taxon>
    </lineage>
</organism>
<dbReference type="AlphaFoldDB" id="A0A1T0A1L7"/>
<feature type="transmembrane region" description="Helical" evidence="5">
    <location>
        <begin position="108"/>
        <end position="128"/>
    </location>
</feature>
<evidence type="ECO:0000256" key="5">
    <source>
        <dbReference type="SAM" id="Phobius"/>
    </source>
</evidence>
<evidence type="ECO:0000313" key="9">
    <source>
        <dbReference type="Proteomes" id="UP000190435"/>
    </source>
</evidence>
<dbReference type="PANTHER" id="PTHR22911">
    <property type="entry name" value="ACYL-MALONYL CONDENSING ENZYME-RELATED"/>
    <property type="match status" value="1"/>
</dbReference>
<dbReference type="GO" id="GO:0016020">
    <property type="term" value="C:membrane"/>
    <property type="evidence" value="ECO:0007669"/>
    <property type="project" value="UniProtKB-SubCell"/>
</dbReference>
<dbReference type="InterPro" id="IPR000620">
    <property type="entry name" value="EamA_dom"/>
</dbReference>
<name>A0A1T0A1L7_9GAMM</name>
<dbReference type="EMBL" id="MUXU01000038">
    <property type="protein sequence ID" value="OOR89630.1"/>
    <property type="molecule type" value="Genomic_DNA"/>
</dbReference>
<keyword evidence="3 5" id="KW-1133">Transmembrane helix</keyword>
<evidence type="ECO:0000256" key="4">
    <source>
        <dbReference type="ARBA" id="ARBA00023136"/>
    </source>
</evidence>
<feature type="transmembrane region" description="Helical" evidence="5">
    <location>
        <begin position="161"/>
        <end position="178"/>
    </location>
</feature>
<dbReference type="SUPFAM" id="SSF103481">
    <property type="entry name" value="Multidrug resistance efflux transporter EmrE"/>
    <property type="match status" value="2"/>
</dbReference>
<protein>
    <submittedName>
        <fullName evidence="7">EamA family transporter</fullName>
    </submittedName>
    <submittedName>
        <fullName evidence="8">Predicted permease, DMT superfamily</fullName>
    </submittedName>
</protein>
<dbReference type="Proteomes" id="UP000190435">
    <property type="component" value="Unassembled WGS sequence"/>
</dbReference>
<evidence type="ECO:0000313" key="8">
    <source>
        <dbReference type="EMBL" id="STZ10318.1"/>
    </source>
</evidence>
<feature type="transmembrane region" description="Helical" evidence="5">
    <location>
        <begin position="274"/>
        <end position="294"/>
    </location>
</feature>
<feature type="transmembrane region" description="Helical" evidence="5">
    <location>
        <begin position="251"/>
        <end position="268"/>
    </location>
</feature>
<accession>A0A1T0A1L7</accession>
<evidence type="ECO:0000256" key="2">
    <source>
        <dbReference type="ARBA" id="ARBA00022692"/>
    </source>
</evidence>
<evidence type="ECO:0000313" key="7">
    <source>
        <dbReference type="EMBL" id="OOR89630.1"/>
    </source>
</evidence>
<keyword evidence="2 5" id="KW-0812">Transmembrane</keyword>
<dbReference type="OrthoDB" id="5565182at2"/>
<feature type="transmembrane region" description="Helical" evidence="5">
    <location>
        <begin position="84"/>
        <end position="102"/>
    </location>
</feature>
<evidence type="ECO:0000313" key="10">
    <source>
        <dbReference type="Proteomes" id="UP000255279"/>
    </source>
</evidence>
<dbReference type="EMBL" id="UGQE01000001">
    <property type="protein sequence ID" value="STZ10318.1"/>
    <property type="molecule type" value="Genomic_DNA"/>
</dbReference>
<dbReference type="Pfam" id="PF00892">
    <property type="entry name" value="EamA"/>
    <property type="match status" value="2"/>
</dbReference>
<reference evidence="8 10" key="2">
    <citation type="submission" date="2018-06" db="EMBL/GenBank/DDBJ databases">
        <authorList>
            <consortium name="Pathogen Informatics"/>
            <person name="Doyle S."/>
        </authorList>
    </citation>
    <scope>NUCLEOTIDE SEQUENCE [LARGE SCALE GENOMIC DNA]</scope>
    <source>
        <strain evidence="8 10">NCTC10293</strain>
    </source>
</reference>
<feature type="transmembrane region" description="Helical" evidence="5">
    <location>
        <begin position="190"/>
        <end position="209"/>
    </location>
</feature>
<gene>
    <name evidence="7" type="ORF">B0181_06590</name>
    <name evidence="8" type="ORF">NCTC10293_00650</name>
</gene>
<keyword evidence="4 5" id="KW-0472">Membrane</keyword>
<feature type="domain" description="EamA" evidence="6">
    <location>
        <begin position="164"/>
        <end position="291"/>
    </location>
</feature>
<dbReference type="PANTHER" id="PTHR22911:SF6">
    <property type="entry name" value="SOLUTE CARRIER FAMILY 35 MEMBER G1"/>
    <property type="match status" value="1"/>
</dbReference>
<keyword evidence="9" id="KW-1185">Reference proteome</keyword>
<dbReference type="InterPro" id="IPR037185">
    <property type="entry name" value="EmrE-like"/>
</dbReference>
<evidence type="ECO:0000256" key="3">
    <source>
        <dbReference type="ARBA" id="ARBA00022989"/>
    </source>
</evidence>
<reference evidence="7 9" key="1">
    <citation type="submission" date="2017-02" db="EMBL/GenBank/DDBJ databases">
        <title>Draft genome sequence of Moraxella caviae CCUG 355 type strain.</title>
        <authorList>
            <person name="Engstrom-Jakobsson H."/>
            <person name="Salva-Serra F."/>
            <person name="Thorell K."/>
            <person name="Gonzales-Siles L."/>
            <person name="Karlsson R."/>
            <person name="Boulund F."/>
            <person name="Engstrand L."/>
            <person name="Moore E."/>
        </authorList>
    </citation>
    <scope>NUCLEOTIDE SEQUENCE [LARGE SCALE GENOMIC DNA]</scope>
    <source>
        <strain evidence="7 9">CCUG 355</strain>
    </source>
</reference>
<feature type="transmembrane region" description="Helical" evidence="5">
    <location>
        <begin position="54"/>
        <end position="72"/>
    </location>
</feature>
<sequence length="296" mass="31737">MTNKTAAPATPTHATGSYFGSLWMVAATVCFTIMGVLVKLTAQKFALHEYELTFWRMGFATLVLGIHASATGKVFATRYPKEHFYRSVVGGVSVLMFFYGIAHLPLATAITFNYTSAIFLAILSVIILKQRPHPLTWFALILGFVGVALLLQPAIAASGTLPTFMGILGGAMAGYAYLQVRELSLLGEPSWRIVFYFSLVASVLAGIVATWRGWSVITWEILPYVLGIGLSALIAQLLMTHAYKVGRKFMVAALSYGTVVLSTLYGVFVLGEPLGALAMTGIALVVLSGVLAGLKG</sequence>
<evidence type="ECO:0000256" key="1">
    <source>
        <dbReference type="ARBA" id="ARBA00004141"/>
    </source>
</evidence>
<feature type="transmembrane region" description="Helical" evidence="5">
    <location>
        <begin position="21"/>
        <end position="42"/>
    </location>
</feature>
<dbReference type="RefSeq" id="WP_078276711.1">
    <property type="nucleotide sequence ID" value="NZ_CAACXO010000046.1"/>
</dbReference>
<evidence type="ECO:0000259" key="6">
    <source>
        <dbReference type="Pfam" id="PF00892"/>
    </source>
</evidence>
<feature type="domain" description="EamA" evidence="6">
    <location>
        <begin position="19"/>
        <end position="151"/>
    </location>
</feature>
<comment type="subcellular location">
    <subcellularLocation>
        <location evidence="1">Membrane</location>
        <topology evidence="1">Multi-pass membrane protein</topology>
    </subcellularLocation>
</comment>
<feature type="transmembrane region" description="Helical" evidence="5">
    <location>
        <begin position="135"/>
        <end position="155"/>
    </location>
</feature>